<evidence type="ECO:0000256" key="1">
    <source>
        <dbReference type="SAM" id="MobiDB-lite"/>
    </source>
</evidence>
<dbReference type="Proteomes" id="UP001153678">
    <property type="component" value="Unassembled WGS sequence"/>
</dbReference>
<dbReference type="AlphaFoldDB" id="A0A9W4WYL7"/>
<feature type="region of interest" description="Disordered" evidence="1">
    <location>
        <begin position="1"/>
        <end position="39"/>
    </location>
</feature>
<sequence>DFNTTNLWRHVEVHHPEKDPRPNKRAKKNSEGQSTLNEL</sequence>
<keyword evidence="3" id="KW-1185">Reference proteome</keyword>
<gene>
    <name evidence="2" type="ORF">FWILDA_LOCUS13805</name>
</gene>
<feature type="compositionally biased region" description="Basic and acidic residues" evidence="1">
    <location>
        <begin position="9"/>
        <end position="22"/>
    </location>
</feature>
<dbReference type="EMBL" id="CAMKVN010005459">
    <property type="protein sequence ID" value="CAI2188888.1"/>
    <property type="molecule type" value="Genomic_DNA"/>
</dbReference>
<feature type="non-terminal residue" evidence="2">
    <location>
        <position position="1"/>
    </location>
</feature>
<name>A0A9W4WYL7_9GLOM</name>
<protein>
    <submittedName>
        <fullName evidence="2">19396_t:CDS:1</fullName>
    </submittedName>
</protein>
<reference evidence="2" key="1">
    <citation type="submission" date="2022-08" db="EMBL/GenBank/DDBJ databases">
        <authorList>
            <person name="Kallberg Y."/>
            <person name="Tangrot J."/>
            <person name="Rosling A."/>
        </authorList>
    </citation>
    <scope>NUCLEOTIDE SEQUENCE</scope>
    <source>
        <strain evidence="2">Wild A</strain>
    </source>
</reference>
<proteinExistence type="predicted"/>
<organism evidence="2 3">
    <name type="scientific">Funneliformis geosporum</name>
    <dbReference type="NCBI Taxonomy" id="1117311"/>
    <lineage>
        <taxon>Eukaryota</taxon>
        <taxon>Fungi</taxon>
        <taxon>Fungi incertae sedis</taxon>
        <taxon>Mucoromycota</taxon>
        <taxon>Glomeromycotina</taxon>
        <taxon>Glomeromycetes</taxon>
        <taxon>Glomerales</taxon>
        <taxon>Glomeraceae</taxon>
        <taxon>Funneliformis</taxon>
    </lineage>
</organism>
<evidence type="ECO:0000313" key="3">
    <source>
        <dbReference type="Proteomes" id="UP001153678"/>
    </source>
</evidence>
<evidence type="ECO:0000313" key="2">
    <source>
        <dbReference type="EMBL" id="CAI2188888.1"/>
    </source>
</evidence>
<accession>A0A9W4WYL7</accession>
<comment type="caution">
    <text evidence="2">The sequence shown here is derived from an EMBL/GenBank/DDBJ whole genome shotgun (WGS) entry which is preliminary data.</text>
</comment>